<dbReference type="PANTHER" id="PTHR45138">
    <property type="entry name" value="REGULATORY COMPONENTS OF SENSORY TRANSDUCTION SYSTEM"/>
    <property type="match status" value="1"/>
</dbReference>
<accession>A0A1L0DB98</accession>
<dbReference type="PROSITE" id="PS50887">
    <property type="entry name" value="GGDEF"/>
    <property type="match status" value="1"/>
</dbReference>
<dbReference type="Pfam" id="PF00990">
    <property type="entry name" value="GGDEF"/>
    <property type="match status" value="1"/>
</dbReference>
<dbReference type="AlphaFoldDB" id="A0A1L0DB98"/>
<sequence>MLSKILVVEDSRAFRKYLNVQLSRAGFQVVFAESITQAREILARESDFLCSVLDYCLPDGHDGEIIEHVLSYGVQAIILTAHFSDQIREKVLSKGVIDYLLKDSVSSVSYLIPLLQRLQENCRHKALVVEDSATVRFHLINLLERQNLQVIAAENGEQAIELLQQHPDISLIITDHDMPIKDGITMTREIRRKFDRNQLAILGLSGSSDRSMTARFLKAGANDFLYKPFNQEEFYCRIHHILSMKDTADKLYKMANQDALTGLWNRRYFFSQHSSGTTAEDKNIAMLDIDFFKKVNDNYGHDGGDTVLVSIAQQLQQHFSDATVARFGGEEFCIQSNSDRTVFVSQLESIRHKIEQLTMTHNSAEIKITISIGSCFGNKPIDEMLSEADSRLYKAKTNGRNQVVWQ</sequence>
<dbReference type="Gene3D" id="3.40.50.2300">
    <property type="match status" value="2"/>
</dbReference>
<evidence type="ECO:0000259" key="5">
    <source>
        <dbReference type="PROSITE" id="PS50110"/>
    </source>
</evidence>
<dbReference type="Proteomes" id="UP000183794">
    <property type="component" value="Unassembled WGS sequence"/>
</dbReference>
<dbReference type="EMBL" id="FPLD01000014">
    <property type="protein sequence ID" value="SGY85295.1"/>
    <property type="molecule type" value="Genomic_DNA"/>
</dbReference>
<dbReference type="CDD" id="cd01949">
    <property type="entry name" value="GGDEF"/>
    <property type="match status" value="1"/>
</dbReference>
<evidence type="ECO:0000313" key="10">
    <source>
        <dbReference type="Proteomes" id="UP000183794"/>
    </source>
</evidence>
<proteinExistence type="predicted"/>
<dbReference type="SUPFAM" id="SSF52172">
    <property type="entry name" value="CheY-like"/>
    <property type="match status" value="2"/>
</dbReference>
<dbReference type="InterPro" id="IPR000160">
    <property type="entry name" value="GGDEF_dom"/>
</dbReference>
<dbReference type="RefSeq" id="WP_075471002.1">
    <property type="nucleotide sequence ID" value="NZ_CAWQZC010000056.1"/>
</dbReference>
<comment type="catalytic activity">
    <reaction evidence="3">
        <text>2 GTP = 3',3'-c-di-GMP + 2 diphosphate</text>
        <dbReference type="Rhea" id="RHEA:24898"/>
        <dbReference type="ChEBI" id="CHEBI:33019"/>
        <dbReference type="ChEBI" id="CHEBI:37565"/>
        <dbReference type="ChEBI" id="CHEBI:58805"/>
        <dbReference type="EC" id="2.7.7.65"/>
    </reaction>
</comment>
<dbReference type="EC" id="2.7.7.65" evidence="2"/>
<feature type="domain" description="GGDEF" evidence="6">
    <location>
        <begin position="280"/>
        <end position="406"/>
    </location>
</feature>
<dbReference type="SUPFAM" id="SSF55073">
    <property type="entry name" value="Nucleotide cyclase"/>
    <property type="match status" value="1"/>
</dbReference>
<dbReference type="SMART" id="SM00267">
    <property type="entry name" value="GGDEF"/>
    <property type="match status" value="1"/>
</dbReference>
<feature type="domain" description="Response regulatory" evidence="5">
    <location>
        <begin position="125"/>
        <end position="242"/>
    </location>
</feature>
<feature type="domain" description="Response regulatory" evidence="5">
    <location>
        <begin position="4"/>
        <end position="117"/>
    </location>
</feature>
<dbReference type="OrthoDB" id="9812260at2"/>
<dbReference type="GO" id="GO:0052621">
    <property type="term" value="F:diguanylate cyclase activity"/>
    <property type="evidence" value="ECO:0007669"/>
    <property type="project" value="UniProtKB-EC"/>
</dbReference>
<organism evidence="8 10">
    <name type="scientific">Moritella viscosa</name>
    <dbReference type="NCBI Taxonomy" id="80854"/>
    <lineage>
        <taxon>Bacteria</taxon>
        <taxon>Pseudomonadati</taxon>
        <taxon>Pseudomonadota</taxon>
        <taxon>Gammaproteobacteria</taxon>
        <taxon>Alteromonadales</taxon>
        <taxon>Moritellaceae</taxon>
        <taxon>Moritella</taxon>
    </lineage>
</organism>
<dbReference type="InterPro" id="IPR001789">
    <property type="entry name" value="Sig_transdc_resp-reg_receiver"/>
</dbReference>
<comment type="cofactor">
    <cofactor evidence="1">
        <name>Mg(2+)</name>
        <dbReference type="ChEBI" id="CHEBI:18420"/>
    </cofactor>
</comment>
<evidence type="ECO:0000256" key="1">
    <source>
        <dbReference type="ARBA" id="ARBA00001946"/>
    </source>
</evidence>
<dbReference type="PANTHER" id="PTHR45138:SF9">
    <property type="entry name" value="DIGUANYLATE CYCLASE DGCM-RELATED"/>
    <property type="match status" value="1"/>
</dbReference>
<dbReference type="Proteomes" id="UP000182660">
    <property type="component" value="Unassembled WGS sequence"/>
</dbReference>
<dbReference type="GeneID" id="61294244"/>
<dbReference type="InterPro" id="IPR011006">
    <property type="entry name" value="CheY-like_superfamily"/>
</dbReference>
<dbReference type="InterPro" id="IPR043128">
    <property type="entry name" value="Rev_trsase/Diguanyl_cyclase"/>
</dbReference>
<keyword evidence="9" id="KW-1185">Reference proteome</keyword>
<keyword evidence="4" id="KW-0597">Phosphoprotein</keyword>
<evidence type="ECO:0000313" key="9">
    <source>
        <dbReference type="Proteomes" id="UP000182660"/>
    </source>
</evidence>
<dbReference type="EMBL" id="FPLJ01000017">
    <property type="protein sequence ID" value="SGY83837.1"/>
    <property type="molecule type" value="Genomic_DNA"/>
</dbReference>
<evidence type="ECO:0000313" key="7">
    <source>
        <dbReference type="EMBL" id="SGY83837.1"/>
    </source>
</evidence>
<gene>
    <name evidence="7" type="ORF">MT2528_0510</name>
    <name evidence="8" type="ORF">NVI5450_0501</name>
</gene>
<evidence type="ECO:0000313" key="8">
    <source>
        <dbReference type="EMBL" id="SGY85295.1"/>
    </source>
</evidence>
<feature type="modified residue" description="4-aspartylphosphate" evidence="4">
    <location>
        <position position="175"/>
    </location>
</feature>
<dbReference type="GO" id="GO:1902201">
    <property type="term" value="P:negative regulation of bacterial-type flagellum-dependent cell motility"/>
    <property type="evidence" value="ECO:0007669"/>
    <property type="project" value="TreeGrafter"/>
</dbReference>
<evidence type="ECO:0000256" key="4">
    <source>
        <dbReference type="PROSITE-ProRule" id="PRU00169"/>
    </source>
</evidence>
<name>A0A1L0DB98_9GAMM</name>
<dbReference type="PROSITE" id="PS50110">
    <property type="entry name" value="RESPONSE_REGULATORY"/>
    <property type="match status" value="2"/>
</dbReference>
<dbReference type="NCBIfam" id="TIGR00254">
    <property type="entry name" value="GGDEF"/>
    <property type="match status" value="1"/>
</dbReference>
<evidence type="ECO:0000256" key="3">
    <source>
        <dbReference type="ARBA" id="ARBA00034247"/>
    </source>
</evidence>
<dbReference type="CDD" id="cd17544">
    <property type="entry name" value="REC_2_GGDEF"/>
    <property type="match status" value="1"/>
</dbReference>
<protein>
    <recommendedName>
        <fullName evidence="2">diguanylate cyclase</fullName>
        <ecNumber evidence="2">2.7.7.65</ecNumber>
    </recommendedName>
</protein>
<feature type="modified residue" description="4-aspartylphosphate" evidence="4">
    <location>
        <position position="54"/>
    </location>
</feature>
<dbReference type="GO" id="GO:0000160">
    <property type="term" value="P:phosphorelay signal transduction system"/>
    <property type="evidence" value="ECO:0007669"/>
    <property type="project" value="InterPro"/>
</dbReference>
<dbReference type="Gene3D" id="3.30.70.270">
    <property type="match status" value="1"/>
</dbReference>
<dbReference type="Pfam" id="PF00072">
    <property type="entry name" value="Response_reg"/>
    <property type="match status" value="2"/>
</dbReference>
<dbReference type="InterPro" id="IPR050469">
    <property type="entry name" value="Diguanylate_Cyclase"/>
</dbReference>
<dbReference type="GO" id="GO:0005886">
    <property type="term" value="C:plasma membrane"/>
    <property type="evidence" value="ECO:0007669"/>
    <property type="project" value="TreeGrafter"/>
</dbReference>
<dbReference type="GO" id="GO:0043709">
    <property type="term" value="P:cell adhesion involved in single-species biofilm formation"/>
    <property type="evidence" value="ECO:0007669"/>
    <property type="project" value="TreeGrafter"/>
</dbReference>
<evidence type="ECO:0000256" key="2">
    <source>
        <dbReference type="ARBA" id="ARBA00012528"/>
    </source>
</evidence>
<dbReference type="InterPro" id="IPR029787">
    <property type="entry name" value="Nucleotide_cyclase"/>
</dbReference>
<reference evidence="7 9" key="1">
    <citation type="submission" date="2016-11" db="EMBL/GenBank/DDBJ databases">
        <authorList>
            <person name="Klemetsen T."/>
        </authorList>
    </citation>
    <scope>NUCLEOTIDE SEQUENCE [LARGE SCALE GENOMIC DNA]</scope>
    <source>
        <strain evidence="7">MT 2528</strain>
    </source>
</reference>
<dbReference type="FunFam" id="3.30.70.270:FF:000001">
    <property type="entry name" value="Diguanylate cyclase domain protein"/>
    <property type="match status" value="1"/>
</dbReference>
<dbReference type="SMART" id="SM00448">
    <property type="entry name" value="REC"/>
    <property type="match status" value="2"/>
</dbReference>
<reference evidence="8 10" key="2">
    <citation type="submission" date="2016-11" db="EMBL/GenBank/DDBJ databases">
        <authorList>
            <person name="Jaros S."/>
            <person name="Januszkiewicz K."/>
            <person name="Wedrychowicz H."/>
        </authorList>
    </citation>
    <scope>NUCLEOTIDE SEQUENCE [LARGE SCALE GENOMIC DNA]</scope>
    <source>
        <strain evidence="8">NVI 5450</strain>
    </source>
</reference>
<evidence type="ECO:0000259" key="6">
    <source>
        <dbReference type="PROSITE" id="PS50887"/>
    </source>
</evidence>